<keyword evidence="2" id="KW-1185">Reference proteome</keyword>
<proteinExistence type="predicted"/>
<dbReference type="AlphaFoldDB" id="C5L1A5"/>
<dbReference type="PANTHER" id="PTHR47683">
    <property type="entry name" value="PSEUDOURIDINE SYNTHASE FAMILY PROTEIN-RELATED"/>
    <property type="match status" value="1"/>
</dbReference>
<dbReference type="InterPro" id="IPR050343">
    <property type="entry name" value="RsuA_PseudoU_synthase"/>
</dbReference>
<dbReference type="InterPro" id="IPR020103">
    <property type="entry name" value="PsdUridine_synth_cat_dom_sf"/>
</dbReference>
<dbReference type="SUPFAM" id="SSF55120">
    <property type="entry name" value="Pseudouridine synthase"/>
    <property type="match status" value="1"/>
</dbReference>
<dbReference type="Proteomes" id="UP000007800">
    <property type="component" value="Unassembled WGS sequence"/>
</dbReference>
<dbReference type="Gene3D" id="3.30.2350.10">
    <property type="entry name" value="Pseudouridine synthase"/>
    <property type="match status" value="1"/>
</dbReference>
<evidence type="ECO:0000313" key="1">
    <source>
        <dbReference type="EMBL" id="EER09512.1"/>
    </source>
</evidence>
<sequence>MSFSISQLIAGRLDSDCSGLLVYTQDGRIAKAISDRYSSIPMEYEVALKAPCTDDQMSMLSQGMLIDGKQVEGCEAARINDNDDK</sequence>
<gene>
    <name evidence="1" type="ORF">Pmar_PMAR016443</name>
</gene>
<dbReference type="GO" id="GO:0009982">
    <property type="term" value="F:pseudouridine synthase activity"/>
    <property type="evidence" value="ECO:0007669"/>
    <property type="project" value="InterPro"/>
</dbReference>
<protein>
    <submittedName>
        <fullName evidence="1">Ribosomal large subunit pseudouridine synthase E, putative</fullName>
    </submittedName>
</protein>
<dbReference type="GO" id="GO:0001522">
    <property type="term" value="P:pseudouridine synthesis"/>
    <property type="evidence" value="ECO:0007669"/>
    <property type="project" value="InterPro"/>
</dbReference>
<dbReference type="GeneID" id="9052408"/>
<dbReference type="EMBL" id="GG678232">
    <property type="protein sequence ID" value="EER09512.1"/>
    <property type="molecule type" value="Genomic_DNA"/>
</dbReference>
<accession>C5L1A5</accession>
<dbReference type="GO" id="GO:0003723">
    <property type="term" value="F:RNA binding"/>
    <property type="evidence" value="ECO:0007669"/>
    <property type="project" value="InterPro"/>
</dbReference>
<dbReference type="InParanoid" id="C5L1A5"/>
<organism evidence="2">
    <name type="scientific">Perkinsus marinus (strain ATCC 50983 / TXsc)</name>
    <dbReference type="NCBI Taxonomy" id="423536"/>
    <lineage>
        <taxon>Eukaryota</taxon>
        <taxon>Sar</taxon>
        <taxon>Alveolata</taxon>
        <taxon>Perkinsozoa</taxon>
        <taxon>Perkinsea</taxon>
        <taxon>Perkinsida</taxon>
        <taxon>Perkinsidae</taxon>
        <taxon>Perkinsus</taxon>
    </lineage>
</organism>
<name>C5L1A5_PERM5</name>
<dbReference type="OrthoDB" id="440619at2759"/>
<reference evidence="1 2" key="1">
    <citation type="submission" date="2008-07" db="EMBL/GenBank/DDBJ databases">
        <authorList>
            <person name="El-Sayed N."/>
            <person name="Caler E."/>
            <person name="Inman J."/>
            <person name="Amedeo P."/>
            <person name="Hass B."/>
            <person name="Wortman J."/>
        </authorList>
    </citation>
    <scope>NUCLEOTIDE SEQUENCE [LARGE SCALE GENOMIC DNA]</scope>
    <source>
        <strain evidence="2">ATCC 50983 / TXsc</strain>
    </source>
</reference>
<dbReference type="PANTHER" id="PTHR47683:SF2">
    <property type="entry name" value="RNA-BINDING S4 DOMAIN-CONTAINING PROTEIN"/>
    <property type="match status" value="1"/>
</dbReference>
<evidence type="ECO:0000313" key="2">
    <source>
        <dbReference type="Proteomes" id="UP000007800"/>
    </source>
</evidence>
<dbReference type="RefSeq" id="XP_002777696.1">
    <property type="nucleotide sequence ID" value="XM_002777650.1"/>
</dbReference>